<dbReference type="GO" id="GO:0002161">
    <property type="term" value="F:aminoacyl-tRNA deacylase activity"/>
    <property type="evidence" value="ECO:0007669"/>
    <property type="project" value="InterPro"/>
</dbReference>
<feature type="domain" description="YbaK/aminoacyl-tRNA synthetase-associated" evidence="2">
    <location>
        <begin position="29"/>
        <end position="143"/>
    </location>
</feature>
<dbReference type="PANTHER" id="PTHR31423">
    <property type="entry name" value="YBAK DOMAIN-CONTAINING PROTEIN"/>
    <property type="match status" value="1"/>
</dbReference>
<sequence>MYDRVINLLKEANVEYNRYKHQPILDYDTAKEVKDKYNLSGVESKSLFIKSKSDEYYIFITVENKKMDSKRVKKLIGEKVSIASGEELLKKTGCIPGCASPFGYDKDISIIVDREIFNYNKFLFSPGIAEITIQIKSEDLRKILEVSNNNVIYY</sequence>
<proteinExistence type="inferred from homology"/>
<gene>
    <name evidence="3" type="ORF">GOQ27_08665</name>
</gene>
<dbReference type="Gene3D" id="3.90.960.10">
    <property type="entry name" value="YbaK/aminoacyl-tRNA synthetase-associated domain"/>
    <property type="match status" value="1"/>
</dbReference>
<evidence type="ECO:0000256" key="1">
    <source>
        <dbReference type="ARBA" id="ARBA00010201"/>
    </source>
</evidence>
<dbReference type="InterPro" id="IPR040285">
    <property type="entry name" value="ProX/PRXD1"/>
</dbReference>
<keyword evidence="4" id="KW-1185">Reference proteome</keyword>
<dbReference type="SUPFAM" id="SSF55826">
    <property type="entry name" value="YbaK/ProRS associated domain"/>
    <property type="match status" value="1"/>
</dbReference>
<dbReference type="RefSeq" id="WP_203366458.1">
    <property type="nucleotide sequence ID" value="NZ_WSFT01000036.1"/>
</dbReference>
<name>A0A942USW6_9FIRM</name>
<dbReference type="InterPro" id="IPR007214">
    <property type="entry name" value="YbaK/aa-tRNA-synth-assoc-dom"/>
</dbReference>
<dbReference type="Pfam" id="PF04073">
    <property type="entry name" value="tRNA_edit"/>
    <property type="match status" value="1"/>
</dbReference>
<organism evidence="3 4">
    <name type="scientific">Anaeromonas frigoriresistens</name>
    <dbReference type="NCBI Taxonomy" id="2683708"/>
    <lineage>
        <taxon>Bacteria</taxon>
        <taxon>Bacillati</taxon>
        <taxon>Bacillota</taxon>
        <taxon>Tissierellia</taxon>
        <taxon>Tissierellales</taxon>
        <taxon>Thermohalobacteraceae</taxon>
        <taxon>Anaeromonas</taxon>
    </lineage>
</organism>
<dbReference type="EMBL" id="WSFT01000036">
    <property type="protein sequence ID" value="MBS4538533.1"/>
    <property type="molecule type" value="Genomic_DNA"/>
</dbReference>
<reference evidence="3" key="1">
    <citation type="submission" date="2019-12" db="EMBL/GenBank/DDBJ databases">
        <title>Clostridiaceae gen. nov. sp. nov., isolated from sediment in Xinjiang, China.</title>
        <authorList>
            <person name="Zhang R."/>
        </authorList>
    </citation>
    <scope>NUCLEOTIDE SEQUENCE</scope>
    <source>
        <strain evidence="3">D2Q-11</strain>
    </source>
</reference>
<accession>A0A942USW6</accession>
<dbReference type="InterPro" id="IPR036754">
    <property type="entry name" value="YbaK/aa-tRNA-synt-asso_dom_sf"/>
</dbReference>
<evidence type="ECO:0000313" key="4">
    <source>
        <dbReference type="Proteomes" id="UP000724672"/>
    </source>
</evidence>
<dbReference type="PANTHER" id="PTHR31423:SF3">
    <property type="entry name" value="PROLYL-TRNA SYNTHETASE ASSOCIATED DOMAIN-CONTAINING PROTEIN 1-RELATED"/>
    <property type="match status" value="1"/>
</dbReference>
<dbReference type="CDD" id="cd04332">
    <property type="entry name" value="YbaK_like"/>
    <property type="match status" value="1"/>
</dbReference>
<comment type="caution">
    <text evidence="3">The sequence shown here is derived from an EMBL/GenBank/DDBJ whole genome shotgun (WGS) entry which is preliminary data.</text>
</comment>
<dbReference type="AlphaFoldDB" id="A0A942USW6"/>
<evidence type="ECO:0000259" key="2">
    <source>
        <dbReference type="Pfam" id="PF04073"/>
    </source>
</evidence>
<dbReference type="Proteomes" id="UP000724672">
    <property type="component" value="Unassembled WGS sequence"/>
</dbReference>
<comment type="similarity">
    <text evidence="1">Belongs to the PRORSD1 family.</text>
</comment>
<protein>
    <submittedName>
        <fullName evidence="3">YbaK/EbsC family protein</fullName>
    </submittedName>
</protein>
<evidence type="ECO:0000313" key="3">
    <source>
        <dbReference type="EMBL" id="MBS4538533.1"/>
    </source>
</evidence>